<name>A0A482IYD6_9BURK</name>
<dbReference type="EMBL" id="CP037900">
    <property type="protein sequence ID" value="QBP11700.1"/>
    <property type="molecule type" value="Genomic_DNA"/>
</dbReference>
<dbReference type="InterPro" id="IPR010260">
    <property type="entry name" value="AlpA"/>
</dbReference>
<evidence type="ECO:0000313" key="1">
    <source>
        <dbReference type="EMBL" id="QBP11700.1"/>
    </source>
</evidence>
<dbReference type="OrthoDB" id="9182156at2"/>
<sequence>MVGLSRSSIYARIQAGTFPSPIKMGHSSGWIESEIQEWIDRQIAVTRNTS</sequence>
<evidence type="ECO:0000313" key="2">
    <source>
        <dbReference type="Proteomes" id="UP000253772"/>
    </source>
</evidence>
<accession>A0A482IYD6</accession>
<dbReference type="RefSeq" id="WP_111733663.1">
    <property type="nucleotide sequence ID" value="NZ_CP076049.1"/>
</dbReference>
<dbReference type="Gene3D" id="1.10.238.160">
    <property type="match status" value="1"/>
</dbReference>
<dbReference type="Pfam" id="PF05930">
    <property type="entry name" value="Phage_AlpA"/>
    <property type="match status" value="1"/>
</dbReference>
<proteinExistence type="predicted"/>
<organism evidence="1 2">
    <name type="scientific">Cupriavidus metallidurans</name>
    <dbReference type="NCBI Taxonomy" id="119219"/>
    <lineage>
        <taxon>Bacteria</taxon>
        <taxon>Pseudomonadati</taxon>
        <taxon>Pseudomonadota</taxon>
        <taxon>Betaproteobacteria</taxon>
        <taxon>Burkholderiales</taxon>
        <taxon>Burkholderiaceae</taxon>
        <taxon>Cupriavidus</taxon>
    </lineage>
</organism>
<gene>
    <name evidence="1" type="ORF">DDF84_012200</name>
</gene>
<dbReference type="AlphaFoldDB" id="A0A482IYD6"/>
<dbReference type="Proteomes" id="UP000253772">
    <property type="component" value="Chromosome c1"/>
</dbReference>
<protein>
    <submittedName>
        <fullName evidence="1">AlpA family phage regulatory protein</fullName>
    </submittedName>
</protein>
<reference evidence="1 2" key="1">
    <citation type="submission" date="2019-03" db="EMBL/GenBank/DDBJ databases">
        <title>Comparative insights into the high quality Complete genome sequence of highly metal resistant Cupriavidus metallidurans strain BS1 isolated from a gold-copper mine.</title>
        <authorList>
            <person name="Mazhar H.S."/>
            <person name="Rensing C."/>
        </authorList>
    </citation>
    <scope>NUCLEOTIDE SEQUENCE [LARGE SCALE GENOMIC DNA]</scope>
    <source>
        <strain evidence="1 2">BS1</strain>
    </source>
</reference>